<accession>A0ABU1JYX0</accession>
<comment type="caution">
    <text evidence="1">The sequence shown here is derived from an EMBL/GenBank/DDBJ whole genome shotgun (WGS) entry which is preliminary data.</text>
</comment>
<dbReference type="Proteomes" id="UP001262410">
    <property type="component" value="Unassembled WGS sequence"/>
</dbReference>
<reference evidence="1 2" key="1">
    <citation type="submission" date="2023-07" db="EMBL/GenBank/DDBJ databases">
        <title>Sorghum-associated microbial communities from plants grown in Nebraska, USA.</title>
        <authorList>
            <person name="Schachtman D."/>
        </authorList>
    </citation>
    <scope>NUCLEOTIDE SEQUENCE [LARGE SCALE GENOMIC DNA]</scope>
    <source>
        <strain evidence="1 2">584</strain>
    </source>
</reference>
<gene>
    <name evidence="1" type="ORF">E9232_006371</name>
</gene>
<protein>
    <submittedName>
        <fullName evidence="1">Uncharacterized protein (DUF736 family)</fullName>
    </submittedName>
</protein>
<evidence type="ECO:0000313" key="1">
    <source>
        <dbReference type="EMBL" id="MDR6293818.1"/>
    </source>
</evidence>
<dbReference type="RefSeq" id="WP_309801094.1">
    <property type="nucleotide sequence ID" value="NZ_JAVDPW010000014.1"/>
</dbReference>
<dbReference type="Pfam" id="PF05284">
    <property type="entry name" value="DUF736"/>
    <property type="match status" value="1"/>
</dbReference>
<name>A0ABU1JYX0_9PROT</name>
<dbReference type="EMBL" id="JAVDPW010000014">
    <property type="protein sequence ID" value="MDR6293818.1"/>
    <property type="molecule type" value="Genomic_DNA"/>
</dbReference>
<evidence type="ECO:0000313" key="2">
    <source>
        <dbReference type="Proteomes" id="UP001262410"/>
    </source>
</evidence>
<dbReference type="InterPro" id="IPR007948">
    <property type="entry name" value="DUF736"/>
</dbReference>
<keyword evidence="2" id="KW-1185">Reference proteome</keyword>
<sequence length="112" mass="12408">MQRIGSFSRTEDGIFEGKVATLTVQIDVKFIPNPDVEDADSKLPDLLAFSNGAEIGAGWAKQEGGKPVFYTIRLDDPSWAAPLNAALFQNKFRSTRFDLVWSRVPARYADDA</sequence>
<proteinExistence type="predicted"/>
<organism evidence="1 2">
    <name type="scientific">Inquilinus ginsengisoli</name>
    <dbReference type="NCBI Taxonomy" id="363840"/>
    <lineage>
        <taxon>Bacteria</taxon>
        <taxon>Pseudomonadati</taxon>
        <taxon>Pseudomonadota</taxon>
        <taxon>Alphaproteobacteria</taxon>
        <taxon>Rhodospirillales</taxon>
        <taxon>Rhodospirillaceae</taxon>
        <taxon>Inquilinus</taxon>
    </lineage>
</organism>